<evidence type="ECO:0000256" key="4">
    <source>
        <dbReference type="ARBA" id="ARBA00022833"/>
    </source>
</evidence>
<evidence type="ECO:0000256" key="5">
    <source>
        <dbReference type="SAM" id="MobiDB-lite"/>
    </source>
</evidence>
<dbReference type="RefSeq" id="WP_005556430.1">
    <property type="nucleotide sequence ID" value="NZ_AOIB01000025.1"/>
</dbReference>
<dbReference type="PATRIC" id="fig|1227497.3.peg.2445"/>
<evidence type="ECO:0000313" key="8">
    <source>
        <dbReference type="Proteomes" id="UP000011688"/>
    </source>
</evidence>
<feature type="region of interest" description="Disordered" evidence="5">
    <location>
        <begin position="22"/>
        <end position="44"/>
    </location>
</feature>
<dbReference type="STRING" id="1227497.C491_11838"/>
<name>L9X6W6_9EURY</name>
<dbReference type="Pfam" id="PF24827">
    <property type="entry name" value="AstE_AspA_cat"/>
    <property type="match status" value="1"/>
</dbReference>
<reference evidence="7 8" key="1">
    <citation type="journal article" date="2014" name="PLoS Genet.">
        <title>Phylogenetically driven sequencing of extremely halophilic archaea reveals strategies for static and dynamic osmo-response.</title>
        <authorList>
            <person name="Becker E.A."/>
            <person name="Seitzer P.M."/>
            <person name="Tritt A."/>
            <person name="Larsen D."/>
            <person name="Krusor M."/>
            <person name="Yao A.I."/>
            <person name="Wu D."/>
            <person name="Madern D."/>
            <person name="Eisen J.A."/>
            <person name="Darling A.E."/>
            <person name="Facciotti M.T."/>
        </authorList>
    </citation>
    <scope>NUCLEOTIDE SEQUENCE [LARGE SCALE GENOMIC DNA]</scope>
    <source>
        <strain evidence="7 8">DSM 10524</strain>
    </source>
</reference>
<protein>
    <submittedName>
        <fullName evidence="7">Deacylase-like protein</fullName>
    </submittedName>
</protein>
<accession>L9X6W6</accession>
<keyword evidence="4" id="KW-0862">Zinc</keyword>
<dbReference type="PANTHER" id="PTHR37326:SF1">
    <property type="entry name" value="BLL3975 PROTEIN"/>
    <property type="match status" value="1"/>
</dbReference>
<dbReference type="GO" id="GO:0046872">
    <property type="term" value="F:metal ion binding"/>
    <property type="evidence" value="ECO:0007669"/>
    <property type="project" value="UniProtKB-KW"/>
</dbReference>
<dbReference type="GO" id="GO:0016788">
    <property type="term" value="F:hydrolase activity, acting on ester bonds"/>
    <property type="evidence" value="ECO:0007669"/>
    <property type="project" value="InterPro"/>
</dbReference>
<dbReference type="SUPFAM" id="SSF53187">
    <property type="entry name" value="Zn-dependent exopeptidases"/>
    <property type="match status" value="1"/>
</dbReference>
<comment type="caution">
    <text evidence="7">The sequence shown here is derived from an EMBL/GenBank/DDBJ whole genome shotgun (WGS) entry which is preliminary data.</text>
</comment>
<dbReference type="InterPro" id="IPR055438">
    <property type="entry name" value="AstE_AspA_cat"/>
</dbReference>
<keyword evidence="2" id="KW-0479">Metal-binding</keyword>
<feature type="domain" description="Succinylglutamate desuccinylase/Aspartoacylase catalytic" evidence="6">
    <location>
        <begin position="68"/>
        <end position="160"/>
    </location>
</feature>
<evidence type="ECO:0000313" key="7">
    <source>
        <dbReference type="EMBL" id="ELY57191.1"/>
    </source>
</evidence>
<evidence type="ECO:0000256" key="1">
    <source>
        <dbReference type="ARBA" id="ARBA00001947"/>
    </source>
</evidence>
<sequence>MKRRTVLGAGAATAGLVAGASVLRSRGESSGPGEPPSPHSSMDLETHSIMEGTDRETPLFELEAPESGPTAVVFGGIHGGETNGYRAAEEVIGWGVEQGTLVVIPWAEIVAVERNTRDGPEGDLNRKFPSGEEPTTELARALWAEVERYDPDVVLDLHRSRGIYNTHDRWVGQAIFPTGADDAPADARAVIEHMNDAHVPRLMLPHRFTMGNTQTGSNPLLIHKVGGDLERPGFLVELTDFMLDPATQVRWTTEITERLLERYGLERIA</sequence>
<dbReference type="InterPro" id="IPR053138">
    <property type="entry name" value="N-alpha-Ac-DABA_deacetylase"/>
</dbReference>
<dbReference type="EMBL" id="AOIB01000025">
    <property type="protein sequence ID" value="ELY57191.1"/>
    <property type="molecule type" value="Genomic_DNA"/>
</dbReference>
<dbReference type="PANTHER" id="PTHR37326">
    <property type="entry name" value="BLL3975 PROTEIN"/>
    <property type="match status" value="1"/>
</dbReference>
<gene>
    <name evidence="7" type="ORF">C491_11838</name>
</gene>
<comment type="cofactor">
    <cofactor evidence="1">
        <name>Zn(2+)</name>
        <dbReference type="ChEBI" id="CHEBI:29105"/>
    </cofactor>
</comment>
<dbReference type="Gene3D" id="3.40.630.10">
    <property type="entry name" value="Zn peptidases"/>
    <property type="match status" value="1"/>
</dbReference>
<proteinExistence type="predicted"/>
<evidence type="ECO:0000256" key="2">
    <source>
        <dbReference type="ARBA" id="ARBA00022723"/>
    </source>
</evidence>
<evidence type="ECO:0000259" key="6">
    <source>
        <dbReference type="Pfam" id="PF24827"/>
    </source>
</evidence>
<dbReference type="eggNOG" id="arCOG02890">
    <property type="taxonomic scope" value="Archaea"/>
</dbReference>
<dbReference type="Proteomes" id="UP000011688">
    <property type="component" value="Unassembled WGS sequence"/>
</dbReference>
<dbReference type="AlphaFoldDB" id="L9X6W6"/>
<keyword evidence="8" id="KW-1185">Reference proteome</keyword>
<organism evidence="7 8">
    <name type="scientific">Natronococcus amylolyticus DSM 10524</name>
    <dbReference type="NCBI Taxonomy" id="1227497"/>
    <lineage>
        <taxon>Archaea</taxon>
        <taxon>Methanobacteriati</taxon>
        <taxon>Methanobacteriota</taxon>
        <taxon>Stenosarchaea group</taxon>
        <taxon>Halobacteria</taxon>
        <taxon>Halobacteriales</taxon>
        <taxon>Natrialbaceae</taxon>
        <taxon>Natronococcus</taxon>
    </lineage>
</organism>
<keyword evidence="3" id="KW-0378">Hydrolase</keyword>
<evidence type="ECO:0000256" key="3">
    <source>
        <dbReference type="ARBA" id="ARBA00022801"/>
    </source>
</evidence>